<feature type="compositionally biased region" description="Polar residues" evidence="1">
    <location>
        <begin position="31"/>
        <end position="63"/>
    </location>
</feature>
<sequence length="224" mass="24097">MNDDVGAPPFAVSVTTDAGNNAPHNPAPNLMSPSRSHAESSNAHTDVSFSQQSNPSFHATSSPLPDAVSPSGCMSGFSSHDENLSSSDVATTHSWTQGVMFEEPLSQAGSQFFSTNGTEMRRHEVRYTASMGIPSPTSSVEGIGATRHEAAIPAYGRRGIAARITRMIQRPARKRTSSPSSDASDDLDPGRANRRGMSWTEKFKRVSRASTQVFSSRKERQPTE</sequence>
<keyword evidence="3" id="KW-1185">Reference proteome</keyword>
<dbReference type="InParanoid" id="A0A1V8TF64"/>
<comment type="caution">
    <text evidence="2">The sequence shown here is derived from an EMBL/GenBank/DDBJ whole genome shotgun (WGS) entry which is preliminary data.</text>
</comment>
<evidence type="ECO:0000313" key="2">
    <source>
        <dbReference type="EMBL" id="OQO10019.1"/>
    </source>
</evidence>
<proteinExistence type="predicted"/>
<feature type="region of interest" description="Disordered" evidence="1">
    <location>
        <begin position="168"/>
        <end position="224"/>
    </location>
</feature>
<evidence type="ECO:0000256" key="1">
    <source>
        <dbReference type="SAM" id="MobiDB-lite"/>
    </source>
</evidence>
<name>A0A1V8TF64_9PEZI</name>
<evidence type="ECO:0000313" key="3">
    <source>
        <dbReference type="Proteomes" id="UP000192596"/>
    </source>
</evidence>
<organism evidence="2 3">
    <name type="scientific">Cryoendolithus antarcticus</name>
    <dbReference type="NCBI Taxonomy" id="1507870"/>
    <lineage>
        <taxon>Eukaryota</taxon>
        <taxon>Fungi</taxon>
        <taxon>Dikarya</taxon>
        <taxon>Ascomycota</taxon>
        <taxon>Pezizomycotina</taxon>
        <taxon>Dothideomycetes</taxon>
        <taxon>Dothideomycetidae</taxon>
        <taxon>Cladosporiales</taxon>
        <taxon>Cladosporiaceae</taxon>
        <taxon>Cryoendolithus</taxon>
    </lineage>
</organism>
<reference evidence="3" key="1">
    <citation type="submission" date="2017-03" db="EMBL/GenBank/DDBJ databases">
        <title>Genomes of endolithic fungi from Antarctica.</title>
        <authorList>
            <person name="Coleine C."/>
            <person name="Masonjones S."/>
            <person name="Stajich J.E."/>
        </authorList>
    </citation>
    <scope>NUCLEOTIDE SEQUENCE [LARGE SCALE GENOMIC DNA]</scope>
    <source>
        <strain evidence="3">CCFEE 5527</strain>
    </source>
</reference>
<dbReference type="Proteomes" id="UP000192596">
    <property type="component" value="Unassembled WGS sequence"/>
</dbReference>
<feature type="region of interest" description="Disordered" evidence="1">
    <location>
        <begin position="1"/>
        <end position="88"/>
    </location>
</feature>
<dbReference type="EMBL" id="NAJO01000009">
    <property type="protein sequence ID" value="OQO10019.1"/>
    <property type="molecule type" value="Genomic_DNA"/>
</dbReference>
<feature type="compositionally biased region" description="Low complexity" evidence="1">
    <location>
        <begin position="18"/>
        <end position="29"/>
    </location>
</feature>
<gene>
    <name evidence="2" type="ORF">B0A48_04375</name>
</gene>
<accession>A0A1V8TF64</accession>
<protein>
    <submittedName>
        <fullName evidence="2">Uncharacterized protein</fullName>
    </submittedName>
</protein>
<dbReference type="AlphaFoldDB" id="A0A1V8TF64"/>